<gene>
    <name evidence="1" type="ORF">LSAA_2314</name>
</gene>
<sequence>MEGPFHQDPLRNNGTLQLKDRKPNFFTLRLWCWSKIRNLEKNGNEYETMLFEWFKQIARNYDPKRSFSFLEAHKVYFKKRIAIGIVPKDDIIIGGPLGIASLIFNNGLHDPLEALTVRVFNGKDEEGSNRRSYGFSKSIRKPFMDHDDPCSRIVINRIREGNPKVRNVALLSIKRSRISTKISHKNLIRHFIANKSFKEDCYISSNSNEEEHHVNKDSIMSSRKSDETCMDTQELLRDHVFSAKPVLCESPADNVGCYQLEESTRMESKEFELEVSSNIQGTYNVTPQRVLLESYYNGAIQIFSTGYSSSLHPKNPIQNGEDVGQRKDPLLFLAIPFKKRVSHSINVLNIGDESTEKNI</sequence>
<name>A0A7R8H0M6_LEPSM</name>
<evidence type="ECO:0000313" key="1">
    <source>
        <dbReference type="EMBL" id="CAF2792568.1"/>
    </source>
</evidence>
<organism evidence="1 2">
    <name type="scientific">Lepeophtheirus salmonis</name>
    <name type="common">Salmon louse</name>
    <name type="synonym">Caligus salmonis</name>
    <dbReference type="NCBI Taxonomy" id="72036"/>
    <lineage>
        <taxon>Eukaryota</taxon>
        <taxon>Metazoa</taxon>
        <taxon>Ecdysozoa</taxon>
        <taxon>Arthropoda</taxon>
        <taxon>Crustacea</taxon>
        <taxon>Multicrustacea</taxon>
        <taxon>Hexanauplia</taxon>
        <taxon>Copepoda</taxon>
        <taxon>Siphonostomatoida</taxon>
        <taxon>Caligidae</taxon>
        <taxon>Lepeophtheirus</taxon>
    </lineage>
</organism>
<protein>
    <submittedName>
        <fullName evidence="1">(salmon louse) hypothetical protein</fullName>
    </submittedName>
</protein>
<keyword evidence="2" id="KW-1185">Reference proteome</keyword>
<dbReference type="Proteomes" id="UP000675881">
    <property type="component" value="Chromosome 10"/>
</dbReference>
<evidence type="ECO:0000313" key="2">
    <source>
        <dbReference type="Proteomes" id="UP000675881"/>
    </source>
</evidence>
<proteinExistence type="predicted"/>
<accession>A0A7R8H0M6</accession>
<dbReference type="EMBL" id="HG994589">
    <property type="protein sequence ID" value="CAF2792568.1"/>
    <property type="molecule type" value="Genomic_DNA"/>
</dbReference>
<dbReference type="AlphaFoldDB" id="A0A7R8H0M6"/>
<reference evidence="1" key="1">
    <citation type="submission" date="2021-02" db="EMBL/GenBank/DDBJ databases">
        <authorList>
            <person name="Bekaert M."/>
        </authorList>
    </citation>
    <scope>NUCLEOTIDE SEQUENCE</scope>
    <source>
        <strain evidence="1">IoA-00</strain>
    </source>
</reference>